<keyword evidence="1" id="KW-0460">Magnesium</keyword>
<dbReference type="AlphaFoldDB" id="A0AAU8A4C0"/>
<dbReference type="PANTHER" id="PTHR43777">
    <property type="entry name" value="MOLYBDENUM COFACTOR CYTIDYLYLTRANSFERASE"/>
    <property type="match status" value="1"/>
</dbReference>
<dbReference type="GO" id="GO:0016779">
    <property type="term" value="F:nucleotidyltransferase activity"/>
    <property type="evidence" value="ECO:0007669"/>
    <property type="project" value="UniProtKB-ARBA"/>
</dbReference>
<dbReference type="EMBL" id="CP099959">
    <property type="protein sequence ID" value="XCC58357.1"/>
    <property type="molecule type" value="Genomic_DNA"/>
</dbReference>
<name>A0AAU8A4C0_9BURK</name>
<dbReference type="SUPFAM" id="SSF53448">
    <property type="entry name" value="Nucleotide-diphospho-sugar transferases"/>
    <property type="match status" value="1"/>
</dbReference>
<dbReference type="Gene3D" id="3.90.550.10">
    <property type="entry name" value="Spore Coat Polysaccharide Biosynthesis Protein SpsA, Chain A"/>
    <property type="match status" value="1"/>
</dbReference>
<proteinExistence type="predicted"/>
<organism evidence="3">
    <name type="scientific">Polynucleobacter sp. UK-FUSCHL-C3</name>
    <dbReference type="NCBI Taxonomy" id="2955208"/>
    <lineage>
        <taxon>Bacteria</taxon>
        <taxon>Pseudomonadati</taxon>
        <taxon>Pseudomonadota</taxon>
        <taxon>Betaproteobacteria</taxon>
        <taxon>Burkholderiales</taxon>
        <taxon>Burkholderiaceae</taxon>
        <taxon>Polynucleobacter</taxon>
    </lineage>
</organism>
<evidence type="ECO:0000313" key="3">
    <source>
        <dbReference type="EMBL" id="XCC58357.1"/>
    </source>
</evidence>
<dbReference type="RefSeq" id="WP_353439582.1">
    <property type="nucleotide sequence ID" value="NZ_CP099959.1"/>
</dbReference>
<dbReference type="Pfam" id="PF12804">
    <property type="entry name" value="NTP_transf_3"/>
    <property type="match status" value="1"/>
</dbReference>
<accession>A0AAU8A4C0</accession>
<gene>
    <name evidence="3" type="ORF">NKE59_03430</name>
</gene>
<dbReference type="PANTHER" id="PTHR43777:SF1">
    <property type="entry name" value="MOLYBDENUM COFACTOR CYTIDYLYLTRANSFERASE"/>
    <property type="match status" value="1"/>
</dbReference>
<protein>
    <submittedName>
        <fullName evidence="3">Nucleotidyltransferase family protein</fullName>
    </submittedName>
</protein>
<reference evidence="3" key="1">
    <citation type="submission" date="2022-06" db="EMBL/GenBank/DDBJ databases">
        <title>New Polynucleobacter species.</title>
        <authorList>
            <person name="Hahn M.W."/>
        </authorList>
    </citation>
    <scope>NUCLEOTIDE SEQUENCE</scope>
    <source>
        <strain evidence="3">UK-FUSCHL-C3</strain>
    </source>
</reference>
<dbReference type="InterPro" id="IPR029044">
    <property type="entry name" value="Nucleotide-diphossugar_trans"/>
</dbReference>
<evidence type="ECO:0000256" key="1">
    <source>
        <dbReference type="ARBA" id="ARBA00022842"/>
    </source>
</evidence>
<sequence>MNAKQTKLAILLLAAGQGSRLGNIAKALLKKDGIPLIQRFWQEASSLNAIESISVLGFYADGIEPLAKQYSRVVINQQAEEGHGSSVRLGLESLDTHFDLLLIALVDQPSITQTSLELLLNTFETQGDEIDALVPCYQGQRGNPIVMRRRAVLEILDTPTQVCREWLDLHPSRVHFLETNRAEFIADVDTLEDLQREHLEY</sequence>
<dbReference type="CDD" id="cd04182">
    <property type="entry name" value="GT_2_like_f"/>
    <property type="match status" value="1"/>
</dbReference>
<dbReference type="InterPro" id="IPR025877">
    <property type="entry name" value="MobA-like_NTP_Trfase"/>
</dbReference>
<feature type="domain" description="MobA-like NTP transferase" evidence="2">
    <location>
        <begin position="11"/>
        <end position="157"/>
    </location>
</feature>
<evidence type="ECO:0000259" key="2">
    <source>
        <dbReference type="Pfam" id="PF12804"/>
    </source>
</evidence>